<feature type="domain" description="NAD(P)-binding" evidence="1">
    <location>
        <begin position="7"/>
        <end position="113"/>
    </location>
</feature>
<dbReference type="Proteomes" id="UP000190166">
    <property type="component" value="Unassembled WGS sequence"/>
</dbReference>
<sequence>MKIIVTGSLGNISQPLTKELVQQGHAVVVISSKPEKQKDIEALGATAAIGSLEDADFLSATFTGANAVYCMIPPDLSEPNQVAYYRRIAGNYIKAIQQSGVKRVIHLSSYGAHLDKGTGLILGAHHVEVMLNELPGIAVTHMRPAYFYYNLFSFIEMIKHTGVITANYGGEDRIVLVSPIDIAAAIAGEIVTPAAPGSNVHYVASDERTASEIAGILGAAIRKPDLKWTVITNEQMQSSMEAHGVPASLGTSFVEMFASIHSGALTADYYLNKPAMGKVKLEDFAKEFAAAFKK</sequence>
<evidence type="ECO:0000313" key="2">
    <source>
        <dbReference type="EMBL" id="SKC99340.1"/>
    </source>
</evidence>
<dbReference type="Gene3D" id="3.90.25.10">
    <property type="entry name" value="UDP-galactose 4-epimerase, domain 1"/>
    <property type="match status" value="1"/>
</dbReference>
<dbReference type="Pfam" id="PF13460">
    <property type="entry name" value="NAD_binding_10"/>
    <property type="match status" value="1"/>
</dbReference>
<name>A0A1T5NFP4_9BACT</name>
<dbReference type="InterPro" id="IPR036291">
    <property type="entry name" value="NAD(P)-bd_dom_sf"/>
</dbReference>
<dbReference type="EMBL" id="FUZZ01000001">
    <property type="protein sequence ID" value="SKC99340.1"/>
    <property type="molecule type" value="Genomic_DNA"/>
</dbReference>
<reference evidence="2 3" key="1">
    <citation type="submission" date="2017-02" db="EMBL/GenBank/DDBJ databases">
        <authorList>
            <person name="Peterson S.W."/>
        </authorList>
    </citation>
    <scope>NUCLEOTIDE SEQUENCE [LARGE SCALE GENOMIC DNA]</scope>
    <source>
        <strain evidence="2 3">DSM 18108</strain>
    </source>
</reference>
<dbReference type="SUPFAM" id="SSF51735">
    <property type="entry name" value="NAD(P)-binding Rossmann-fold domains"/>
    <property type="match status" value="1"/>
</dbReference>
<evidence type="ECO:0000313" key="3">
    <source>
        <dbReference type="Proteomes" id="UP000190166"/>
    </source>
</evidence>
<dbReference type="Gene3D" id="3.40.50.720">
    <property type="entry name" value="NAD(P)-binding Rossmann-like Domain"/>
    <property type="match status" value="1"/>
</dbReference>
<evidence type="ECO:0000259" key="1">
    <source>
        <dbReference type="Pfam" id="PF13460"/>
    </source>
</evidence>
<proteinExistence type="predicted"/>
<accession>A0A1T5NFP4</accession>
<dbReference type="PANTHER" id="PTHR43162">
    <property type="match status" value="1"/>
</dbReference>
<gene>
    <name evidence="2" type="ORF">SAMN05660461_1451</name>
</gene>
<organism evidence="2 3">
    <name type="scientific">Chitinophaga ginsengisegetis</name>
    <dbReference type="NCBI Taxonomy" id="393003"/>
    <lineage>
        <taxon>Bacteria</taxon>
        <taxon>Pseudomonadati</taxon>
        <taxon>Bacteroidota</taxon>
        <taxon>Chitinophagia</taxon>
        <taxon>Chitinophagales</taxon>
        <taxon>Chitinophagaceae</taxon>
        <taxon>Chitinophaga</taxon>
    </lineage>
</organism>
<keyword evidence="3" id="KW-1185">Reference proteome</keyword>
<dbReference type="PANTHER" id="PTHR43162:SF1">
    <property type="entry name" value="PRESTALK A DIFFERENTIATION PROTEIN A"/>
    <property type="match status" value="1"/>
</dbReference>
<dbReference type="InterPro" id="IPR051604">
    <property type="entry name" value="Ergot_Alk_Oxidoreductase"/>
</dbReference>
<dbReference type="AlphaFoldDB" id="A0A1T5NFP4"/>
<dbReference type="InterPro" id="IPR016040">
    <property type="entry name" value="NAD(P)-bd_dom"/>
</dbReference>
<dbReference type="STRING" id="393003.SAMN05660461_1451"/>
<protein>
    <submittedName>
        <fullName evidence="2">Uncharacterized conserved protein YbjT, contains NAD(P)-binding and DUF2867 domains</fullName>
    </submittedName>
</protein>
<dbReference type="RefSeq" id="WP_079468713.1">
    <property type="nucleotide sequence ID" value="NZ_FUZZ01000001.1"/>
</dbReference>